<proteinExistence type="predicted"/>
<gene>
    <name evidence="2" type="ORF">L9S41_15985</name>
</gene>
<dbReference type="PROSITE" id="PS51257">
    <property type="entry name" value="PROKAR_LIPOPROTEIN"/>
    <property type="match status" value="1"/>
</dbReference>
<sequence>MRMRWLWMVLLLPLVAACAPPPTTAPVQDAAFAAQGIETIAVQPVVVRDWTPRSFCERDVENRLRFHLTRTLEAKGYQVLRMEGVAPRYPGAADDSLTEEPAAVLAQAPAGADAVLRVWVDDYLSFGLCDAVRNPRLELEAVAVLYSVSTRAEIWRNRAYVADFTSSDPVLYVTHELPRRLLLTLPDR</sequence>
<evidence type="ECO:0000256" key="1">
    <source>
        <dbReference type="SAM" id="SignalP"/>
    </source>
</evidence>
<feature type="signal peptide" evidence="1">
    <location>
        <begin position="1"/>
        <end position="25"/>
    </location>
</feature>
<evidence type="ECO:0000313" key="3">
    <source>
        <dbReference type="Proteomes" id="UP001060414"/>
    </source>
</evidence>
<dbReference type="Proteomes" id="UP001060414">
    <property type="component" value="Chromosome"/>
</dbReference>
<protein>
    <recommendedName>
        <fullName evidence="4">Lipoprotein</fullName>
    </recommendedName>
</protein>
<accession>A0ABY5ZJZ3</accession>
<evidence type="ECO:0008006" key="4">
    <source>
        <dbReference type="Google" id="ProtNLM"/>
    </source>
</evidence>
<evidence type="ECO:0000313" key="2">
    <source>
        <dbReference type="EMBL" id="UWZ79164.1"/>
    </source>
</evidence>
<dbReference type="RefSeq" id="WP_260747521.1">
    <property type="nucleotide sequence ID" value="NZ_CP092109.1"/>
</dbReference>
<keyword evidence="3" id="KW-1185">Reference proteome</keyword>
<feature type="chain" id="PRO_5047351352" description="Lipoprotein" evidence="1">
    <location>
        <begin position="26"/>
        <end position="188"/>
    </location>
</feature>
<organism evidence="2 3">
    <name type="scientific">Geoalkalibacter halelectricus</name>
    <dbReference type="NCBI Taxonomy" id="2847045"/>
    <lineage>
        <taxon>Bacteria</taxon>
        <taxon>Pseudomonadati</taxon>
        <taxon>Thermodesulfobacteriota</taxon>
        <taxon>Desulfuromonadia</taxon>
        <taxon>Desulfuromonadales</taxon>
        <taxon>Geoalkalibacteraceae</taxon>
        <taxon>Geoalkalibacter</taxon>
    </lineage>
</organism>
<keyword evidence="1" id="KW-0732">Signal</keyword>
<dbReference type="EMBL" id="CP092109">
    <property type="protein sequence ID" value="UWZ79164.1"/>
    <property type="molecule type" value="Genomic_DNA"/>
</dbReference>
<reference evidence="2" key="1">
    <citation type="journal article" date="2022" name="Environ. Microbiol.">
        <title>Geoalkalibacter halelectricus SAP #1 sp. nov. possessing extracellular electron transfer and mineral#reducing capabilities from a haloalkaline environment.</title>
        <authorList>
            <person name="Yadav S."/>
            <person name="Singh R."/>
            <person name="Sundharam S.S."/>
            <person name="Chaudhary S."/>
            <person name="Krishnamurthi S."/>
            <person name="Patil S.A."/>
        </authorList>
    </citation>
    <scope>NUCLEOTIDE SEQUENCE</scope>
    <source>
        <strain evidence="2">SAP-1</strain>
    </source>
</reference>
<name>A0ABY5ZJZ3_9BACT</name>